<accession>A0ABU1TXW8</accession>
<dbReference type="RefSeq" id="WP_310257207.1">
    <property type="nucleotide sequence ID" value="NZ_JAVDWA010000001.1"/>
</dbReference>
<evidence type="ECO:0000313" key="1">
    <source>
        <dbReference type="EMBL" id="MDR7072059.1"/>
    </source>
</evidence>
<evidence type="ECO:0000313" key="2">
    <source>
        <dbReference type="Proteomes" id="UP001258181"/>
    </source>
</evidence>
<dbReference type="EMBL" id="JAVDWA010000001">
    <property type="protein sequence ID" value="MDR7072059.1"/>
    <property type="molecule type" value="Genomic_DNA"/>
</dbReference>
<proteinExistence type="predicted"/>
<comment type="caution">
    <text evidence="1">The sequence shown here is derived from an EMBL/GenBank/DDBJ whole genome shotgun (WGS) entry which is preliminary data.</text>
</comment>
<dbReference type="Proteomes" id="UP001258181">
    <property type="component" value="Unassembled WGS sequence"/>
</dbReference>
<name>A0ABU1TXW8_9BACL</name>
<reference evidence="1 2" key="1">
    <citation type="submission" date="2023-07" db="EMBL/GenBank/DDBJ databases">
        <title>Sorghum-associated microbial communities from plants grown in Nebraska, USA.</title>
        <authorList>
            <person name="Schachtman D."/>
        </authorList>
    </citation>
    <scope>NUCLEOTIDE SEQUENCE [LARGE SCALE GENOMIC DNA]</scope>
    <source>
        <strain evidence="1 2">BE211</strain>
    </source>
</reference>
<organism evidence="1 2">
    <name type="scientific">Fictibacillus barbaricus</name>
    <dbReference type="NCBI Taxonomy" id="182136"/>
    <lineage>
        <taxon>Bacteria</taxon>
        <taxon>Bacillati</taxon>
        <taxon>Bacillota</taxon>
        <taxon>Bacilli</taxon>
        <taxon>Bacillales</taxon>
        <taxon>Fictibacillaceae</taxon>
        <taxon>Fictibacillus</taxon>
    </lineage>
</organism>
<gene>
    <name evidence="1" type="ORF">J2X07_001034</name>
</gene>
<keyword evidence="2" id="KW-1185">Reference proteome</keyword>
<protein>
    <submittedName>
        <fullName evidence="1">Uncharacterized protein</fullName>
    </submittedName>
</protein>
<sequence>MGYILPYIPIQSMQYANRMEKGEQGIPVVSSVPIIQNDIQNSFSAHHKTSQEHKKISFQQVLSRIEGKGLIINETI</sequence>